<dbReference type="RefSeq" id="WP_222424737.1">
    <property type="nucleotide sequence ID" value="NZ_ML675578.1"/>
</dbReference>
<dbReference type="AlphaFoldDB" id="A0A557SZ42"/>
<comment type="caution">
    <text evidence="1">The sequence shown here is derived from an EMBL/GenBank/DDBJ whole genome shotgun (WGS) entry which is preliminary data.</text>
</comment>
<organism evidence="1 2">
    <name type="scientific">Candidatus Nitrosocosmicus arcticus</name>
    <dbReference type="NCBI Taxonomy" id="2035267"/>
    <lineage>
        <taxon>Archaea</taxon>
        <taxon>Nitrososphaerota</taxon>
        <taxon>Nitrososphaeria</taxon>
        <taxon>Nitrososphaerales</taxon>
        <taxon>Nitrososphaeraceae</taxon>
        <taxon>Candidatus Nitrosocosmicus</taxon>
    </lineage>
</organism>
<evidence type="ECO:0000313" key="1">
    <source>
        <dbReference type="EMBL" id="TVP41870.1"/>
    </source>
</evidence>
<evidence type="ECO:0000313" key="2">
    <source>
        <dbReference type="Proteomes" id="UP000315289"/>
    </source>
</evidence>
<reference evidence="1 2" key="1">
    <citation type="journal article" date="2019" name="Front. Microbiol.">
        <title>Ammonia Oxidation by the Arctic Terrestrial Thaumarchaeote Candidatus Nitrosocosmicus arcticus Is Stimulated by Increasing Temperatures.</title>
        <authorList>
            <person name="Alves R.J.E."/>
            <person name="Kerou M."/>
            <person name="Zappe A."/>
            <person name="Bittner R."/>
            <person name="Abby S.S."/>
            <person name="Schmidt H.A."/>
            <person name="Pfeifer K."/>
            <person name="Schleper C."/>
        </authorList>
    </citation>
    <scope>NUCLEOTIDE SEQUENCE [LARGE SCALE GENOMIC DNA]</scope>
    <source>
        <strain evidence="1 2">Kfb</strain>
    </source>
</reference>
<proteinExistence type="predicted"/>
<dbReference type="EMBL" id="VOAH01000001">
    <property type="protein sequence ID" value="TVP41870.1"/>
    <property type="molecule type" value="Genomic_DNA"/>
</dbReference>
<sequence>MISFSNILDSYSYLGVGRRRVILAQCLYQTIVNDVGEEEEEEVIEFPFFLTS</sequence>
<accession>A0A557SZ42</accession>
<keyword evidence="2" id="KW-1185">Reference proteome</keyword>
<gene>
    <name evidence="1" type="ORF">NARC_10276</name>
</gene>
<name>A0A557SZ42_9ARCH</name>
<protein>
    <submittedName>
        <fullName evidence="1">Uncharacterized protein</fullName>
    </submittedName>
</protein>
<dbReference type="Proteomes" id="UP000315289">
    <property type="component" value="Unassembled WGS sequence"/>
</dbReference>